<evidence type="ECO:0000313" key="8">
    <source>
        <dbReference type="Proteomes" id="UP000649604"/>
    </source>
</evidence>
<keyword evidence="4" id="KW-0808">Transferase</keyword>
<protein>
    <recommendedName>
        <fullName evidence="2">histidine kinase</fullName>
        <ecNumber evidence="2">2.7.13.3</ecNumber>
    </recommendedName>
</protein>
<dbReference type="GO" id="GO:0000155">
    <property type="term" value="F:phosphorelay sensor kinase activity"/>
    <property type="evidence" value="ECO:0007669"/>
    <property type="project" value="InterPro"/>
</dbReference>
<dbReference type="InterPro" id="IPR036890">
    <property type="entry name" value="HATPase_C_sf"/>
</dbReference>
<organism evidence="7 8">
    <name type="scientific">candidate division KSB3 bacterium</name>
    <dbReference type="NCBI Taxonomy" id="2044937"/>
    <lineage>
        <taxon>Bacteria</taxon>
        <taxon>candidate division KSB3</taxon>
    </lineage>
</organism>
<feature type="domain" description="Histidine kinase" evidence="6">
    <location>
        <begin position="34"/>
        <end position="254"/>
    </location>
</feature>
<dbReference type="PROSITE" id="PS50109">
    <property type="entry name" value="HIS_KIN"/>
    <property type="match status" value="1"/>
</dbReference>
<evidence type="ECO:0000256" key="3">
    <source>
        <dbReference type="ARBA" id="ARBA00022553"/>
    </source>
</evidence>
<dbReference type="Pfam" id="PF02518">
    <property type="entry name" value="HATPase_c"/>
    <property type="match status" value="1"/>
</dbReference>
<keyword evidence="3" id="KW-0597">Phosphoprotein</keyword>
<accession>A0A9D5Q896</accession>
<evidence type="ECO:0000259" key="6">
    <source>
        <dbReference type="PROSITE" id="PS50109"/>
    </source>
</evidence>
<dbReference type="FunFam" id="3.30.565.10:FF:000006">
    <property type="entry name" value="Sensor histidine kinase WalK"/>
    <property type="match status" value="1"/>
</dbReference>
<gene>
    <name evidence="7" type="ORF">GF339_18955</name>
</gene>
<comment type="catalytic activity">
    <reaction evidence="1">
        <text>ATP + protein L-histidine = ADP + protein N-phospho-L-histidine.</text>
        <dbReference type="EC" id="2.7.13.3"/>
    </reaction>
</comment>
<reference evidence="7" key="1">
    <citation type="submission" date="2019-11" db="EMBL/GenBank/DDBJ databases">
        <title>Microbial mats filling the niche in hypersaline microbial mats.</title>
        <authorList>
            <person name="Wong H.L."/>
            <person name="Macleod F.I."/>
            <person name="White R.A. III"/>
            <person name="Burns B.P."/>
        </authorList>
    </citation>
    <scope>NUCLEOTIDE SEQUENCE</scope>
    <source>
        <strain evidence="7">Rbin_158</strain>
    </source>
</reference>
<dbReference type="Pfam" id="PF00512">
    <property type="entry name" value="HisKA"/>
    <property type="match status" value="1"/>
</dbReference>
<dbReference type="InterPro" id="IPR003661">
    <property type="entry name" value="HisK_dim/P_dom"/>
</dbReference>
<dbReference type="PANTHER" id="PTHR43047">
    <property type="entry name" value="TWO-COMPONENT HISTIDINE PROTEIN KINASE"/>
    <property type="match status" value="1"/>
</dbReference>
<dbReference type="EC" id="2.7.13.3" evidence="2"/>
<dbReference type="SUPFAM" id="SSF47384">
    <property type="entry name" value="Homodimeric domain of signal transducing histidine kinase"/>
    <property type="match status" value="1"/>
</dbReference>
<evidence type="ECO:0000256" key="4">
    <source>
        <dbReference type="ARBA" id="ARBA00022679"/>
    </source>
</evidence>
<evidence type="ECO:0000313" key="7">
    <source>
        <dbReference type="EMBL" id="MBD3326671.1"/>
    </source>
</evidence>
<dbReference type="PRINTS" id="PR00344">
    <property type="entry name" value="BCTRLSENSOR"/>
</dbReference>
<dbReference type="SMART" id="SM00388">
    <property type="entry name" value="HisKA"/>
    <property type="match status" value="1"/>
</dbReference>
<dbReference type="Gene3D" id="1.10.287.130">
    <property type="match status" value="1"/>
</dbReference>
<dbReference type="Proteomes" id="UP000649604">
    <property type="component" value="Unassembled WGS sequence"/>
</dbReference>
<dbReference type="Gene3D" id="3.30.565.10">
    <property type="entry name" value="Histidine kinase-like ATPase, C-terminal domain"/>
    <property type="match status" value="1"/>
</dbReference>
<keyword evidence="5" id="KW-0418">Kinase</keyword>
<dbReference type="PANTHER" id="PTHR43047:SF72">
    <property type="entry name" value="OSMOSENSING HISTIDINE PROTEIN KINASE SLN1"/>
    <property type="match status" value="1"/>
</dbReference>
<evidence type="ECO:0000256" key="1">
    <source>
        <dbReference type="ARBA" id="ARBA00000085"/>
    </source>
</evidence>
<dbReference type="CDD" id="cd00082">
    <property type="entry name" value="HisKA"/>
    <property type="match status" value="1"/>
</dbReference>
<dbReference type="InterPro" id="IPR004358">
    <property type="entry name" value="Sig_transdc_His_kin-like_C"/>
</dbReference>
<dbReference type="SUPFAM" id="SSF55874">
    <property type="entry name" value="ATPase domain of HSP90 chaperone/DNA topoisomerase II/histidine kinase"/>
    <property type="match status" value="1"/>
</dbReference>
<proteinExistence type="predicted"/>
<evidence type="ECO:0000256" key="5">
    <source>
        <dbReference type="ARBA" id="ARBA00022777"/>
    </source>
</evidence>
<comment type="caution">
    <text evidence="7">The sequence shown here is derived from an EMBL/GenBank/DDBJ whole genome shotgun (WGS) entry which is preliminary data.</text>
</comment>
<sequence>IARLVGYVLYHARLLDDLATLKRLEQEKATFMRIMVHELKAPVTAAKMMSDLLASSQGEMQIENQKLAAMPHKISNRMAQLLELIKDMLELAKVKSGDPLGDIAVLNLVVETKMGCQPFLDQAEEKGLSLEIACAENSLPVRFDSQGYHLILSNLVSNAIKYTQTGFVKVSLFRQQDWAVLEVTDSGIGIPEADMSRLFQEFFRASNAKRQKIQGTGVGLAGVKHIVERFGGELALSSHENEGSTFTVRLPLYTE</sequence>
<evidence type="ECO:0000256" key="2">
    <source>
        <dbReference type="ARBA" id="ARBA00012438"/>
    </source>
</evidence>
<dbReference type="InterPro" id="IPR003594">
    <property type="entry name" value="HATPase_dom"/>
</dbReference>
<dbReference type="InterPro" id="IPR005467">
    <property type="entry name" value="His_kinase_dom"/>
</dbReference>
<dbReference type="AlphaFoldDB" id="A0A9D5Q896"/>
<dbReference type="InterPro" id="IPR036097">
    <property type="entry name" value="HisK_dim/P_sf"/>
</dbReference>
<dbReference type="GO" id="GO:0009927">
    <property type="term" value="F:histidine phosphotransfer kinase activity"/>
    <property type="evidence" value="ECO:0007669"/>
    <property type="project" value="TreeGrafter"/>
</dbReference>
<name>A0A9D5Q896_9BACT</name>
<feature type="non-terminal residue" evidence="7">
    <location>
        <position position="1"/>
    </location>
</feature>
<dbReference type="SMART" id="SM00387">
    <property type="entry name" value="HATPase_c"/>
    <property type="match status" value="1"/>
</dbReference>
<dbReference type="EMBL" id="WJJP01000615">
    <property type="protein sequence ID" value="MBD3326671.1"/>
    <property type="molecule type" value="Genomic_DNA"/>
</dbReference>
<dbReference type="GO" id="GO:0005886">
    <property type="term" value="C:plasma membrane"/>
    <property type="evidence" value="ECO:0007669"/>
    <property type="project" value="TreeGrafter"/>
</dbReference>